<reference evidence="1 2" key="1">
    <citation type="submission" date="2020-07" db="EMBL/GenBank/DDBJ databases">
        <authorList>
            <person name="Feng X."/>
        </authorList>
    </citation>
    <scope>NUCLEOTIDE SEQUENCE [LARGE SCALE GENOMIC DNA]</scope>
    <source>
        <strain evidence="1 2">JCM31066</strain>
    </source>
</reference>
<evidence type="ECO:0000313" key="2">
    <source>
        <dbReference type="Proteomes" id="UP000546464"/>
    </source>
</evidence>
<dbReference type="EMBL" id="JACHVB010000014">
    <property type="protein sequence ID" value="MBC2593670.1"/>
    <property type="molecule type" value="Genomic_DNA"/>
</dbReference>
<gene>
    <name evidence="1" type="ORF">H5P28_05280</name>
</gene>
<proteinExistence type="predicted"/>
<evidence type="ECO:0000313" key="1">
    <source>
        <dbReference type="EMBL" id="MBC2593670.1"/>
    </source>
</evidence>
<sequence>MPDISVVTGGDTVETFGAYTTGRGRVISYAGPEKIVLFRQLAGVDAEGNPLREEISSVHVRPGVQRWLFIFQRDEGGKYKVSPIPDDLKGFGPGQCRFINFSPYQVAVKMSKETLNIPAHGFSDFSPSQREEGYQETFMVSVTKEGKARRVFEGKLYYSPQLRFLYLLLPDLRGREGSIRFVGIPERIGSDNPLP</sequence>
<keyword evidence="2" id="KW-1185">Reference proteome</keyword>
<dbReference type="Proteomes" id="UP000546464">
    <property type="component" value="Unassembled WGS sequence"/>
</dbReference>
<dbReference type="AlphaFoldDB" id="A0A842HBM1"/>
<protein>
    <submittedName>
        <fullName evidence="1">Uncharacterized protein</fullName>
    </submittedName>
</protein>
<accession>A0A842HBM1</accession>
<comment type="caution">
    <text evidence="1">The sequence shown here is derived from an EMBL/GenBank/DDBJ whole genome shotgun (WGS) entry which is preliminary data.</text>
</comment>
<name>A0A842HBM1_9BACT</name>
<dbReference type="RefSeq" id="WP_185674673.1">
    <property type="nucleotide sequence ID" value="NZ_JACHVB010000014.1"/>
</dbReference>
<organism evidence="1 2">
    <name type="scientific">Ruficoccus amylovorans</name>
    <dbReference type="NCBI Taxonomy" id="1804625"/>
    <lineage>
        <taxon>Bacteria</taxon>
        <taxon>Pseudomonadati</taxon>
        <taxon>Verrucomicrobiota</taxon>
        <taxon>Opitutia</taxon>
        <taxon>Puniceicoccales</taxon>
        <taxon>Cerasicoccaceae</taxon>
        <taxon>Ruficoccus</taxon>
    </lineage>
</organism>